<gene>
    <name evidence="3" type="ORF">A45J_1835</name>
</gene>
<dbReference type="AlphaFoldDB" id="A0A5J4L5K6"/>
<evidence type="ECO:0000256" key="2">
    <source>
        <dbReference type="ARBA" id="ARBA00025626"/>
    </source>
</evidence>
<keyword evidence="1" id="KW-0051">Antiviral defense</keyword>
<sequence>MSKNCKLKDGLNAITITSIFEASALNRDEKIGGNIPSIKKLTRGNKGDKGIFSYISRVAMRHYLFETLSKNPLTKDNWIYANCFESGTGDKKVVQLDLRTQNIITHAELDAFGYMFTIGGQQSLARKAAVGITKAVALETWEGDMQFNANHDFASRCLANPNPVNKEEHRSFYKVSFTIDIDKLGYDVWWIKDHNYDDTTKRLTLFLSDKGTDVVLKDVKKEREGQFKIDEHEITIDGLSCTVSKKLMEEKTEKPKNQEEKKYISFKKGKSKSFKIYEDEYSGDDEEDFYQFNIGKYSYDEKQKILTLSSFVLAHSIEADEKEKDKKYSIKVKDNTVGEITIETNGSKKKAIFRLQNEAKIERLLQILEILKNGLIYHVSGENDGIVPQFMIAAGLSLPIPIFNSFVELGGFESSILNNGYILNHNDSKKLVYVYNPKNLVGNIDTKNLYTDWDSFLEQCGVKVKNETGS</sequence>
<name>A0A5J4L5K6_9ZZZZ</name>
<accession>A0A5J4L5K6</accession>
<organism evidence="3">
    <name type="scientific">hot springs metagenome</name>
    <dbReference type="NCBI Taxonomy" id="433727"/>
    <lineage>
        <taxon>unclassified sequences</taxon>
        <taxon>metagenomes</taxon>
        <taxon>ecological metagenomes</taxon>
    </lineage>
</organism>
<dbReference type="InterPro" id="IPR013414">
    <property type="entry name" value="Cas7/Cst2/DevR_sub_I-B/Tneap"/>
</dbReference>
<reference evidence="3" key="1">
    <citation type="submission" date="2019-10" db="EMBL/GenBank/DDBJ databases">
        <title>Metagenomic sequencing of thiosulfate-disproportionating enrichment culture.</title>
        <authorList>
            <person name="Umezawa K."/>
            <person name="Kojima H."/>
            <person name="Fukui M."/>
        </authorList>
    </citation>
    <scope>NUCLEOTIDE SEQUENCE</scope>
    <source>
        <strain evidence="3">45J</strain>
    </source>
</reference>
<dbReference type="Pfam" id="PF01905">
    <property type="entry name" value="DevR"/>
    <property type="match status" value="1"/>
</dbReference>
<dbReference type="GO" id="GO:0051607">
    <property type="term" value="P:defense response to virus"/>
    <property type="evidence" value="ECO:0007669"/>
    <property type="project" value="UniProtKB-KW"/>
</dbReference>
<evidence type="ECO:0000256" key="1">
    <source>
        <dbReference type="ARBA" id="ARBA00023118"/>
    </source>
</evidence>
<dbReference type="NCBIfam" id="TIGR01875">
    <property type="entry name" value="cas_MJ0381"/>
    <property type="match status" value="1"/>
</dbReference>
<comment type="caution">
    <text evidence="3">The sequence shown here is derived from an EMBL/GenBank/DDBJ whole genome shotgun (WGS) entry which is preliminary data.</text>
</comment>
<dbReference type="EMBL" id="BLAB01000001">
    <property type="protein sequence ID" value="GER94077.1"/>
    <property type="molecule type" value="Genomic_DNA"/>
</dbReference>
<comment type="function">
    <text evidence="2">CRISPR (clustered regularly interspaced short palindromic repeat) is an adaptive immune system that provides protection against mobile genetic elements (viruses, transposable elements and conjugative plasmids). CRISPR clusters contain spacers, sequences complementary to antecedent mobile elements, and target invading nucleic acids. CRISPR clusters are transcribed and processed into CRISPR RNA (crRNA).</text>
</comment>
<proteinExistence type="predicted"/>
<evidence type="ECO:0000313" key="3">
    <source>
        <dbReference type="EMBL" id="GER94077.1"/>
    </source>
</evidence>
<protein>
    <submittedName>
        <fullName evidence="3">Type I-B CRISPR-associated protein Cas7/Cst2/DevR</fullName>
    </submittedName>
</protein>
<dbReference type="NCBIfam" id="TIGR02585">
    <property type="entry name" value="cas_Cst2_DevR"/>
    <property type="match status" value="1"/>
</dbReference>
<dbReference type="InterPro" id="IPR010154">
    <property type="entry name" value="CRISPR-assoc_Cas7/Cst2/DevR"/>
</dbReference>